<feature type="coiled-coil region" evidence="1">
    <location>
        <begin position="22"/>
        <end position="123"/>
    </location>
</feature>
<evidence type="ECO:0000256" key="2">
    <source>
        <dbReference type="SAM" id="MobiDB-lite"/>
    </source>
</evidence>
<feature type="region of interest" description="Disordered" evidence="2">
    <location>
        <begin position="1"/>
        <end position="20"/>
    </location>
</feature>
<evidence type="ECO:0000256" key="1">
    <source>
        <dbReference type="SAM" id="Coils"/>
    </source>
</evidence>
<dbReference type="Proteomes" id="UP000606463">
    <property type="component" value="Unassembled WGS sequence"/>
</dbReference>
<reference evidence="4" key="1">
    <citation type="journal article" date="2020" name="ISME J.">
        <title>Gammaproteobacteria mediating utilization of methyl-, sulfur- and petroleum organic compounds in deep ocean hydrothermal plumes.</title>
        <authorList>
            <person name="Zhou Z."/>
            <person name="Liu Y."/>
            <person name="Pan J."/>
            <person name="Cron B.R."/>
            <person name="Toner B.M."/>
            <person name="Anantharaman K."/>
            <person name="Breier J.A."/>
            <person name="Dick G.J."/>
            <person name="Li M."/>
        </authorList>
    </citation>
    <scope>NUCLEOTIDE SEQUENCE</scope>
    <source>
        <strain evidence="4">SZUA-1501</strain>
    </source>
</reference>
<gene>
    <name evidence="4" type="ORF">EYH37_02445</name>
</gene>
<comment type="caution">
    <text evidence="4">The sequence shown here is derived from an EMBL/GenBank/DDBJ whole genome shotgun (WGS) entry which is preliminary data.</text>
</comment>
<dbReference type="EMBL" id="DQVE01000024">
    <property type="protein sequence ID" value="HIP98213.1"/>
    <property type="molecule type" value="Genomic_DNA"/>
</dbReference>
<evidence type="ECO:0000259" key="3">
    <source>
        <dbReference type="Pfam" id="PF02108"/>
    </source>
</evidence>
<organism evidence="4 5">
    <name type="scientific">Aquifex aeolicus</name>
    <dbReference type="NCBI Taxonomy" id="63363"/>
    <lineage>
        <taxon>Bacteria</taxon>
        <taxon>Pseudomonadati</taxon>
        <taxon>Aquificota</taxon>
        <taxon>Aquificia</taxon>
        <taxon>Aquificales</taxon>
        <taxon>Aquificaceae</taxon>
        <taxon>Aquifex</taxon>
    </lineage>
</organism>
<protein>
    <recommendedName>
        <fullName evidence="3">Flagellar assembly protein FliH/Type III secretion system HrpE domain-containing protein</fullName>
    </recommendedName>
</protein>
<proteinExistence type="predicted"/>
<feature type="domain" description="Flagellar assembly protein FliH/Type III secretion system HrpE" evidence="3">
    <location>
        <begin position="97"/>
        <end position="208"/>
    </location>
</feature>
<keyword evidence="1" id="KW-0175">Coiled coil</keyword>
<evidence type="ECO:0000313" key="5">
    <source>
        <dbReference type="Proteomes" id="UP000606463"/>
    </source>
</evidence>
<evidence type="ECO:0000313" key="4">
    <source>
        <dbReference type="EMBL" id="HIP98213.1"/>
    </source>
</evidence>
<dbReference type="Pfam" id="PF02108">
    <property type="entry name" value="FliH"/>
    <property type="match status" value="1"/>
</dbReference>
<dbReference type="InterPro" id="IPR018035">
    <property type="entry name" value="Flagellar_FliH/T3SS_HrpE"/>
</dbReference>
<dbReference type="AlphaFoldDB" id="A0A9D1CG69"/>
<name>A0A9D1CG69_AQUAO</name>
<sequence>MDFEPFAPITPPCKGEEKKDNETLLKEEIVKLKKENFELKRQLEREKFSHQSERVRLEEEKKRLLEKINFLQTQNMELQNRVNSLQKSLEELKTELEMTKNFKQNLETKIEKALEEQKRQILEISLKVLTESLKGLLLTEKIQDEETLRRIFKELFSEKIFTGEITVKVNPQDVPLIKDILGEKEQWVFDILTDPKLQRGEIEIETERFFVERKYNRLVEEFINELLQRFTQEGEQTGH</sequence>
<accession>A0A9D1CG69</accession>